<evidence type="ECO:0000313" key="2">
    <source>
        <dbReference type="EMBL" id="VFK49618.1"/>
    </source>
</evidence>
<accession>A0A450YSZ4</accession>
<name>A0A450YSZ4_9GAMM</name>
<evidence type="ECO:0008006" key="4">
    <source>
        <dbReference type="Google" id="ProtNLM"/>
    </source>
</evidence>
<evidence type="ECO:0000313" key="1">
    <source>
        <dbReference type="EMBL" id="VFK44671.1"/>
    </source>
</evidence>
<dbReference type="EMBL" id="CAADFU010000202">
    <property type="protein sequence ID" value="VFK49618.1"/>
    <property type="molecule type" value="Genomic_DNA"/>
</dbReference>
<proteinExistence type="predicted"/>
<evidence type="ECO:0000313" key="3">
    <source>
        <dbReference type="EMBL" id="VFK79634.1"/>
    </source>
</evidence>
<gene>
    <name evidence="3" type="ORF">BECKSD772D_GA0070982_10585</name>
    <name evidence="2" type="ORF">BECKSD772E_GA0070983_12027</name>
    <name evidence="1" type="ORF">BECKSD772F_GA0070984_11908</name>
</gene>
<reference evidence="1" key="1">
    <citation type="submission" date="2019-02" db="EMBL/GenBank/DDBJ databases">
        <authorList>
            <person name="Gruber-Vodicka R. H."/>
            <person name="Seah K. B. B."/>
        </authorList>
    </citation>
    <scope>NUCLEOTIDE SEQUENCE</scope>
    <source>
        <strain evidence="3">BECK_S127</strain>
        <strain evidence="2">BECK_S1320</strain>
        <strain evidence="1">BECK_S1321</strain>
    </source>
</reference>
<organism evidence="1">
    <name type="scientific">Candidatus Kentrum sp. SD</name>
    <dbReference type="NCBI Taxonomy" id="2126332"/>
    <lineage>
        <taxon>Bacteria</taxon>
        <taxon>Pseudomonadati</taxon>
        <taxon>Pseudomonadota</taxon>
        <taxon>Gammaproteobacteria</taxon>
        <taxon>Candidatus Kentrum</taxon>
    </lineage>
</organism>
<dbReference type="EMBL" id="CAADHB010000058">
    <property type="protein sequence ID" value="VFK79634.1"/>
    <property type="molecule type" value="Genomic_DNA"/>
</dbReference>
<protein>
    <recommendedName>
        <fullName evidence="4">Nucleotidyltransferase domain-containing protein</fullName>
    </recommendedName>
</protein>
<dbReference type="AlphaFoldDB" id="A0A450YSZ4"/>
<sequence length="40" mass="4170">MQTSISTINISAIKGLTENIVRLVGPLRIILFGSTARGGA</sequence>
<dbReference type="EMBL" id="CAADFR010000190">
    <property type="protein sequence ID" value="VFK44671.1"/>
    <property type="molecule type" value="Genomic_DNA"/>
</dbReference>